<comment type="caution">
    <text evidence="2">The sequence shown here is derived from an EMBL/GenBank/DDBJ whole genome shotgun (WGS) entry which is preliminary data.</text>
</comment>
<feature type="compositionally biased region" description="Acidic residues" evidence="1">
    <location>
        <begin position="44"/>
        <end position="58"/>
    </location>
</feature>
<feature type="region of interest" description="Disordered" evidence="1">
    <location>
        <begin position="81"/>
        <end position="102"/>
    </location>
</feature>
<dbReference type="EMBL" id="SRLO01000421">
    <property type="protein sequence ID" value="TNN56784.1"/>
    <property type="molecule type" value="Genomic_DNA"/>
</dbReference>
<protein>
    <submittedName>
        <fullName evidence="2">Uncharacterized protein</fullName>
    </submittedName>
</protein>
<organism evidence="2 3">
    <name type="scientific">Liparis tanakae</name>
    <name type="common">Tanaka's snailfish</name>
    <dbReference type="NCBI Taxonomy" id="230148"/>
    <lineage>
        <taxon>Eukaryota</taxon>
        <taxon>Metazoa</taxon>
        <taxon>Chordata</taxon>
        <taxon>Craniata</taxon>
        <taxon>Vertebrata</taxon>
        <taxon>Euteleostomi</taxon>
        <taxon>Actinopterygii</taxon>
        <taxon>Neopterygii</taxon>
        <taxon>Teleostei</taxon>
        <taxon>Neoteleostei</taxon>
        <taxon>Acanthomorphata</taxon>
        <taxon>Eupercaria</taxon>
        <taxon>Perciformes</taxon>
        <taxon>Cottioidei</taxon>
        <taxon>Cottales</taxon>
        <taxon>Liparidae</taxon>
        <taxon>Liparis</taxon>
    </lineage>
</organism>
<keyword evidence="3" id="KW-1185">Reference proteome</keyword>
<dbReference type="AlphaFoldDB" id="A0A4Z2GW35"/>
<dbReference type="Proteomes" id="UP000314294">
    <property type="component" value="Unassembled WGS sequence"/>
</dbReference>
<feature type="region of interest" description="Disordered" evidence="1">
    <location>
        <begin position="40"/>
        <end position="66"/>
    </location>
</feature>
<proteinExistence type="predicted"/>
<name>A0A4Z2GW35_9TELE</name>
<evidence type="ECO:0000313" key="2">
    <source>
        <dbReference type="EMBL" id="TNN56784.1"/>
    </source>
</evidence>
<evidence type="ECO:0000313" key="3">
    <source>
        <dbReference type="Proteomes" id="UP000314294"/>
    </source>
</evidence>
<gene>
    <name evidence="2" type="ORF">EYF80_033042</name>
</gene>
<evidence type="ECO:0000256" key="1">
    <source>
        <dbReference type="SAM" id="MobiDB-lite"/>
    </source>
</evidence>
<accession>A0A4Z2GW35</accession>
<reference evidence="2 3" key="1">
    <citation type="submission" date="2019-03" db="EMBL/GenBank/DDBJ databases">
        <title>First draft genome of Liparis tanakae, snailfish: a comprehensive survey of snailfish specific genes.</title>
        <authorList>
            <person name="Kim W."/>
            <person name="Song I."/>
            <person name="Jeong J.-H."/>
            <person name="Kim D."/>
            <person name="Kim S."/>
            <person name="Ryu S."/>
            <person name="Song J.Y."/>
            <person name="Lee S.K."/>
        </authorList>
    </citation>
    <scope>NUCLEOTIDE SEQUENCE [LARGE SCALE GENOMIC DNA]</scope>
    <source>
        <tissue evidence="2">Muscle</tissue>
    </source>
</reference>
<sequence length="102" mass="11687">MSAESREDGKSRRRKALVPLPLLKISLVKFSPSQRLRLRLEVHGEEEEEEEEGEETEGEEKMERPIITEQKEIIAEEDGARRFPHGAGQQGVLPGFRTTSRF</sequence>